<keyword evidence="3" id="KW-1185">Reference proteome</keyword>
<sequence>MQIPPIGRHKAREINQNTFLNLIRIHAPISRTQLQKLTGLSQGTTVGLITRLIEQQLVVETGMAASTGGRKAGLLALDPEGGYAVGLSLMEHRVIAALLNLQGEVRQLSHLPLQLRDRGEEAIPLLASCVEDFIQRCAVPRQKIIGLGCGISGPVNTHTGEAIDSWFLNWHSISIRDPLIERLHMPVFVDNAVNCLACYEKLYGRGQRWRDFLIVTLGRGLGLATVVNNALYRGAQGIGAELGHIPISANGRLCECGNRGCLEAYIADNGITETYREMGGELKHLARDQVDEFMIDELYTRARHGDEAAIQTFRQTGFYLGMGLATLVNLYNPTQIMIYGGEGHRVEMMQETILATLKEHTFSLLGRELSLIIEANTTMNNWARGAGSLVLQDFFALTTKS</sequence>
<proteinExistence type="inferred from homology"/>
<organism evidence="2 3">
    <name type="scientific">Ktedonospora formicarum</name>
    <dbReference type="NCBI Taxonomy" id="2778364"/>
    <lineage>
        <taxon>Bacteria</taxon>
        <taxon>Bacillati</taxon>
        <taxon>Chloroflexota</taxon>
        <taxon>Ktedonobacteria</taxon>
        <taxon>Ktedonobacterales</taxon>
        <taxon>Ktedonobacteraceae</taxon>
        <taxon>Ktedonospora</taxon>
    </lineage>
</organism>
<protein>
    <submittedName>
        <fullName evidence="2">Xylose repressor protein</fullName>
    </submittedName>
</protein>
<dbReference type="Pfam" id="PF00480">
    <property type="entry name" value="ROK"/>
    <property type="match status" value="1"/>
</dbReference>
<dbReference type="Proteomes" id="UP000612362">
    <property type="component" value="Unassembled WGS sequence"/>
</dbReference>
<evidence type="ECO:0000256" key="1">
    <source>
        <dbReference type="ARBA" id="ARBA00006479"/>
    </source>
</evidence>
<dbReference type="InterPro" id="IPR036388">
    <property type="entry name" value="WH-like_DNA-bd_sf"/>
</dbReference>
<dbReference type="SUPFAM" id="SSF53067">
    <property type="entry name" value="Actin-like ATPase domain"/>
    <property type="match status" value="1"/>
</dbReference>
<dbReference type="InterPro" id="IPR036390">
    <property type="entry name" value="WH_DNA-bd_sf"/>
</dbReference>
<dbReference type="SUPFAM" id="SSF46785">
    <property type="entry name" value="Winged helix' DNA-binding domain"/>
    <property type="match status" value="1"/>
</dbReference>
<accession>A0A8J3I8T8</accession>
<dbReference type="InterPro" id="IPR000600">
    <property type="entry name" value="ROK"/>
</dbReference>
<dbReference type="AlphaFoldDB" id="A0A8J3I8T8"/>
<comment type="caution">
    <text evidence="2">The sequence shown here is derived from an EMBL/GenBank/DDBJ whole genome shotgun (WGS) entry which is preliminary data.</text>
</comment>
<name>A0A8J3I8T8_9CHLR</name>
<evidence type="ECO:0000313" key="2">
    <source>
        <dbReference type="EMBL" id="GHO47898.1"/>
    </source>
</evidence>
<dbReference type="RefSeq" id="WP_220197123.1">
    <property type="nucleotide sequence ID" value="NZ_BNJF01000003.1"/>
</dbReference>
<dbReference type="EMBL" id="BNJF01000003">
    <property type="protein sequence ID" value="GHO47898.1"/>
    <property type="molecule type" value="Genomic_DNA"/>
</dbReference>
<gene>
    <name evidence="2" type="ORF">KSX_60610</name>
</gene>
<comment type="similarity">
    <text evidence="1">Belongs to the ROK (NagC/XylR) family.</text>
</comment>
<dbReference type="PANTHER" id="PTHR18964:SF149">
    <property type="entry name" value="BIFUNCTIONAL UDP-N-ACETYLGLUCOSAMINE 2-EPIMERASE_N-ACETYLMANNOSAMINE KINASE"/>
    <property type="match status" value="1"/>
</dbReference>
<reference evidence="2" key="1">
    <citation type="submission" date="2020-10" db="EMBL/GenBank/DDBJ databases">
        <title>Taxonomic study of unclassified bacteria belonging to the class Ktedonobacteria.</title>
        <authorList>
            <person name="Yabe S."/>
            <person name="Wang C.M."/>
            <person name="Zheng Y."/>
            <person name="Sakai Y."/>
            <person name="Cavaletti L."/>
            <person name="Monciardini P."/>
            <person name="Donadio S."/>
        </authorList>
    </citation>
    <scope>NUCLEOTIDE SEQUENCE</scope>
    <source>
        <strain evidence="2">SOSP1-1</strain>
    </source>
</reference>
<dbReference type="InterPro" id="IPR043129">
    <property type="entry name" value="ATPase_NBD"/>
</dbReference>
<evidence type="ECO:0000313" key="3">
    <source>
        <dbReference type="Proteomes" id="UP000612362"/>
    </source>
</evidence>
<dbReference type="Gene3D" id="1.10.10.10">
    <property type="entry name" value="Winged helix-like DNA-binding domain superfamily/Winged helix DNA-binding domain"/>
    <property type="match status" value="1"/>
</dbReference>
<dbReference type="Gene3D" id="3.30.420.40">
    <property type="match status" value="2"/>
</dbReference>
<dbReference type="PANTHER" id="PTHR18964">
    <property type="entry name" value="ROK (REPRESSOR, ORF, KINASE) FAMILY"/>
    <property type="match status" value="1"/>
</dbReference>